<gene>
    <name evidence="2" type="ordered locus">PFL_2227</name>
</gene>
<evidence type="ECO:0008006" key="4">
    <source>
        <dbReference type="Google" id="ProtNLM"/>
    </source>
</evidence>
<organism evidence="2 3">
    <name type="scientific">Pseudomonas fluorescens (strain ATCC BAA-477 / NRRL B-23932 / Pf-5)</name>
    <dbReference type="NCBI Taxonomy" id="220664"/>
    <lineage>
        <taxon>Bacteria</taxon>
        <taxon>Pseudomonadati</taxon>
        <taxon>Pseudomonadota</taxon>
        <taxon>Gammaproteobacteria</taxon>
        <taxon>Pseudomonadales</taxon>
        <taxon>Pseudomonadaceae</taxon>
        <taxon>Pseudomonas</taxon>
    </lineage>
</organism>
<evidence type="ECO:0000256" key="1">
    <source>
        <dbReference type="SAM" id="Phobius"/>
    </source>
</evidence>
<evidence type="ECO:0000313" key="3">
    <source>
        <dbReference type="Proteomes" id="UP000008540"/>
    </source>
</evidence>
<accession>Q4KEJ9</accession>
<dbReference type="Proteomes" id="UP000008540">
    <property type="component" value="Chromosome"/>
</dbReference>
<dbReference type="HOGENOM" id="CLU_1255057_0_0_6"/>
<dbReference type="Pfam" id="PF14002">
    <property type="entry name" value="YniB"/>
    <property type="match status" value="1"/>
</dbReference>
<keyword evidence="1" id="KW-0472">Membrane</keyword>
<name>Q4KEJ9_PSEF5</name>
<feature type="transmembrane region" description="Helical" evidence="1">
    <location>
        <begin position="48"/>
        <end position="68"/>
    </location>
</feature>
<feature type="transmembrane region" description="Helical" evidence="1">
    <location>
        <begin position="126"/>
        <end position="144"/>
    </location>
</feature>
<evidence type="ECO:0000313" key="2">
    <source>
        <dbReference type="EMBL" id="AAY91500.1"/>
    </source>
</evidence>
<dbReference type="AlphaFoldDB" id="Q4KEJ9"/>
<keyword evidence="1" id="KW-0812">Transmembrane</keyword>
<protein>
    <recommendedName>
        <fullName evidence="4">YniB-like protein</fullName>
    </recommendedName>
</protein>
<feature type="transmembrane region" description="Helical" evidence="1">
    <location>
        <begin position="198"/>
        <end position="217"/>
    </location>
</feature>
<dbReference type="InterPro" id="IPR025229">
    <property type="entry name" value="YniB-like"/>
</dbReference>
<dbReference type="STRING" id="220664.PFL_2227"/>
<keyword evidence="1" id="KW-1133">Transmembrane helix</keyword>
<dbReference type="KEGG" id="pfl:PFL_2227"/>
<proteinExistence type="predicted"/>
<reference evidence="2 3" key="1">
    <citation type="journal article" date="2005" name="Nat. Biotechnol.">
        <title>Complete genome sequence of the plant commensal Pseudomonas fluorescens Pf-5.</title>
        <authorList>
            <person name="Paulsen I.T."/>
            <person name="Press C.M."/>
            <person name="Ravel J."/>
            <person name="Kobayashi D.Y."/>
            <person name="Myers G.S."/>
            <person name="Mavrodi D.V."/>
            <person name="DeBoy R.T."/>
            <person name="Seshadri R."/>
            <person name="Ren Q."/>
            <person name="Madupu R."/>
            <person name="Dodson R.J."/>
            <person name="Durkin A.S."/>
            <person name="Brinkac L.M."/>
            <person name="Daugherty S.C."/>
            <person name="Sullivan S.A."/>
            <person name="Rosovitz M.J."/>
            <person name="Gwinn M.L."/>
            <person name="Zhou L."/>
            <person name="Schneider D.J."/>
            <person name="Cartinhour S.W."/>
            <person name="Nelson W.C."/>
            <person name="Weidman J."/>
            <person name="Watkins K."/>
            <person name="Tran K."/>
            <person name="Khouri H."/>
            <person name="Pierson E.A."/>
            <person name="Pierson L.S.III."/>
            <person name="Thomashow L.S."/>
            <person name="Loper J.E."/>
        </authorList>
    </citation>
    <scope>NUCLEOTIDE SEQUENCE [LARGE SCALE GENOMIC DNA]</scope>
    <source>
        <strain evidence="3">ATCC BAA-477 / NRRL B-23932 / Pf-5</strain>
    </source>
</reference>
<sequence>MAPAQTCSATTDEPGRAPIAQRPRNIVLRPFCSLQEAPMTYTRAQLQYRLYIAAGALLFTGALISTFFSTLKMLYWRLDSYTTMASTINRPIKYFVYQVNANTQPLNWFWDNSPTPSFLDLSYSSHWKFLVIYLLIFVGAALFATGRGMIRKVEEVEPLIEAQLQAPVEEGVPAKTLQQLEDSTLVGKAPSFFSQTRLLVVWPLGCAAVYLGLLWMLRII</sequence>
<dbReference type="EMBL" id="CP000076">
    <property type="protein sequence ID" value="AAY91500.1"/>
    <property type="molecule type" value="Genomic_DNA"/>
</dbReference>